<dbReference type="PANTHER" id="PTHR43570">
    <property type="entry name" value="ALDEHYDE DEHYDROGENASE"/>
    <property type="match status" value="1"/>
</dbReference>
<dbReference type="PATRIC" id="fig|742726.3.peg.1879"/>
<dbReference type="InterPro" id="IPR016161">
    <property type="entry name" value="Ald_DH/histidinol_DH"/>
</dbReference>
<evidence type="ECO:0000256" key="3">
    <source>
        <dbReference type="ARBA" id="ARBA00023027"/>
    </source>
</evidence>
<dbReference type="eggNOG" id="COG1012">
    <property type="taxonomic scope" value="Bacteria"/>
</dbReference>
<organism evidence="9 10">
    <name type="scientific">Barnesiella intestinihominis YIT 11860</name>
    <dbReference type="NCBI Taxonomy" id="742726"/>
    <lineage>
        <taxon>Bacteria</taxon>
        <taxon>Pseudomonadati</taxon>
        <taxon>Bacteroidota</taxon>
        <taxon>Bacteroidia</taxon>
        <taxon>Bacteroidales</taxon>
        <taxon>Barnesiellaceae</taxon>
        <taxon>Barnesiella</taxon>
    </lineage>
</organism>
<reference evidence="9 10" key="1">
    <citation type="submission" date="2012-08" db="EMBL/GenBank/DDBJ databases">
        <title>The Genome Sequence of Barnesiella intestinihominis YIT 11860.</title>
        <authorList>
            <consortium name="The Broad Institute Genome Sequencing Platform"/>
            <person name="Earl A."/>
            <person name="Ward D."/>
            <person name="Feldgarden M."/>
            <person name="Gevers D."/>
            <person name="Morotomi M."/>
            <person name="Walker B."/>
            <person name="Young S.K."/>
            <person name="Zeng Q."/>
            <person name="Gargeya S."/>
            <person name="Fitzgerald M."/>
            <person name="Haas B."/>
            <person name="Abouelleil A."/>
            <person name="Alvarado L."/>
            <person name="Arachchi H.M."/>
            <person name="Berlin A.M."/>
            <person name="Chapman S.B."/>
            <person name="Goldberg J."/>
            <person name="Griggs A."/>
            <person name="Gujja S."/>
            <person name="Hansen M."/>
            <person name="Howarth C."/>
            <person name="Imamovic A."/>
            <person name="Larimer J."/>
            <person name="McCowen C."/>
            <person name="Montmayeur A."/>
            <person name="Murphy C."/>
            <person name="Neiman D."/>
            <person name="Pearson M."/>
            <person name="Priest M."/>
            <person name="Roberts A."/>
            <person name="Saif S."/>
            <person name="Shea T."/>
            <person name="Sisk P."/>
            <person name="Sykes S."/>
            <person name="Wortman J."/>
            <person name="Nusbaum C."/>
            <person name="Birren B."/>
        </authorList>
    </citation>
    <scope>NUCLEOTIDE SEQUENCE [LARGE SCALE GENOMIC DNA]</scope>
    <source>
        <strain evidence="9 10">YIT 11860</strain>
    </source>
</reference>
<gene>
    <name evidence="9" type="ORF">HMPREF9448_01791</name>
</gene>
<keyword evidence="10" id="KW-1185">Reference proteome</keyword>
<evidence type="ECO:0000259" key="8">
    <source>
        <dbReference type="Pfam" id="PF00171"/>
    </source>
</evidence>
<dbReference type="OrthoDB" id="9762913at2"/>
<dbReference type="PROSITE" id="PS00070">
    <property type="entry name" value="ALDEHYDE_DEHYDR_CYS"/>
    <property type="match status" value="1"/>
</dbReference>
<evidence type="ECO:0000256" key="7">
    <source>
        <dbReference type="RuleBase" id="RU003345"/>
    </source>
</evidence>
<dbReference type="GO" id="GO:0005737">
    <property type="term" value="C:cytoplasm"/>
    <property type="evidence" value="ECO:0007669"/>
    <property type="project" value="TreeGrafter"/>
</dbReference>
<dbReference type="AlphaFoldDB" id="K0WXK3"/>
<dbReference type="InterPro" id="IPR016160">
    <property type="entry name" value="Ald_DH_CS_CYS"/>
</dbReference>
<comment type="caution">
    <text evidence="9">The sequence shown here is derived from an EMBL/GenBank/DDBJ whole genome shotgun (WGS) entry which is preliminary data.</text>
</comment>
<dbReference type="GO" id="GO:0006081">
    <property type="term" value="P:aldehyde metabolic process"/>
    <property type="evidence" value="ECO:0007669"/>
    <property type="project" value="InterPro"/>
</dbReference>
<dbReference type="STRING" id="742726.HMPREF9448_01791"/>
<evidence type="ECO:0000256" key="4">
    <source>
        <dbReference type="PIRNR" id="PIRNR036492"/>
    </source>
</evidence>
<dbReference type="PIRSF" id="PIRSF036492">
    <property type="entry name" value="ALDH"/>
    <property type="match status" value="1"/>
</dbReference>
<dbReference type="InterPro" id="IPR029510">
    <property type="entry name" value="Ald_DH_CS_GLU"/>
</dbReference>
<feature type="active site" evidence="5">
    <location>
        <position position="247"/>
    </location>
</feature>
<keyword evidence="3" id="KW-0520">NAD</keyword>
<comment type="similarity">
    <text evidence="1 4 7">Belongs to the aldehyde dehydrogenase family.</text>
</comment>
<evidence type="ECO:0000256" key="2">
    <source>
        <dbReference type="ARBA" id="ARBA00023002"/>
    </source>
</evidence>
<dbReference type="RefSeq" id="WP_008862250.1">
    <property type="nucleotide sequence ID" value="NZ_JH815204.1"/>
</dbReference>
<sequence length="459" mass="51951">MMTNDKYTRLVKLQKAFFNEHITREIPFRLCALDRLAEALVSREKQLGEALHADLGKSAFESYATEIGFLLHEIRTTKNHLQSWARDRHRPTPLFLFGSKSRIHYEPYGCTLIIAPWNYPLQLALSPLIGAIAAGNCAIVKPSGEAPRTAAALQELIDECFEEEYIAVTDADRETTELLLQERFDYIFYTGSVEYGRHVMQAASRHLTPVTLELGGKSPCIVDDDADLKAAARRIVWGKFLNCGQTCVAPDYLMVHRKVQDKLTEHIRDEITRQYGENPQQSPDYPRIVNARHFDRLSALLSHGTMLCGGTNDPSDRYMAPTLLTDIPPQSPLLTDEIFGPILPVLPFDDIDDCVEYVNDREKPLALYYFTRSKKRARYMIQHTTSGGACINDTIVQTANGNLPFGGIGNSGMGAYHGRESFETFSHCRSIVNSSLHLYPNFKFPPYADKLKWLKRLMK</sequence>
<dbReference type="FunFam" id="3.40.605.10:FF:000004">
    <property type="entry name" value="Aldehyde dehydrogenase"/>
    <property type="match status" value="1"/>
</dbReference>
<evidence type="ECO:0000256" key="6">
    <source>
        <dbReference type="PROSITE-ProRule" id="PRU10007"/>
    </source>
</evidence>
<dbReference type="Proteomes" id="UP000006044">
    <property type="component" value="Unassembled WGS sequence"/>
</dbReference>
<dbReference type="HOGENOM" id="CLU_005391_3_1_10"/>
<dbReference type="InterPro" id="IPR012394">
    <property type="entry name" value="Aldehyde_DH_NAD(P)"/>
</dbReference>
<dbReference type="Gene3D" id="3.40.309.10">
    <property type="entry name" value="Aldehyde Dehydrogenase, Chain A, domain 2"/>
    <property type="match status" value="1"/>
</dbReference>
<dbReference type="CDD" id="cd07136">
    <property type="entry name" value="ALDH_YwdH-P39616"/>
    <property type="match status" value="1"/>
</dbReference>
<keyword evidence="2 4" id="KW-0560">Oxidoreductase</keyword>
<evidence type="ECO:0000256" key="5">
    <source>
        <dbReference type="PIRSR" id="PIRSR036492-1"/>
    </source>
</evidence>
<feature type="domain" description="Aldehyde dehydrogenase" evidence="8">
    <location>
        <begin position="9"/>
        <end position="430"/>
    </location>
</feature>
<feature type="active site" evidence="5 6">
    <location>
        <position position="213"/>
    </location>
</feature>
<dbReference type="GeneID" id="77849028"/>
<dbReference type="PANTHER" id="PTHR43570:SF16">
    <property type="entry name" value="ALDEHYDE DEHYDROGENASE TYPE III, ISOFORM Q"/>
    <property type="match status" value="1"/>
</dbReference>
<evidence type="ECO:0000313" key="10">
    <source>
        <dbReference type="Proteomes" id="UP000006044"/>
    </source>
</evidence>
<dbReference type="InterPro" id="IPR016162">
    <property type="entry name" value="Ald_DH_N"/>
</dbReference>
<dbReference type="PROSITE" id="PS00687">
    <property type="entry name" value="ALDEHYDE_DEHYDR_GLU"/>
    <property type="match status" value="1"/>
</dbReference>
<evidence type="ECO:0000313" key="9">
    <source>
        <dbReference type="EMBL" id="EJZ63952.1"/>
    </source>
</evidence>
<dbReference type="SUPFAM" id="SSF53720">
    <property type="entry name" value="ALDH-like"/>
    <property type="match status" value="1"/>
</dbReference>
<accession>K0WXK3</accession>
<dbReference type="GO" id="GO:0004029">
    <property type="term" value="F:aldehyde dehydrogenase (NAD+) activity"/>
    <property type="evidence" value="ECO:0007669"/>
    <property type="project" value="TreeGrafter"/>
</dbReference>
<name>K0WXK3_9BACT</name>
<dbReference type="InterPro" id="IPR016163">
    <property type="entry name" value="Ald_DH_C"/>
</dbReference>
<dbReference type="InterPro" id="IPR015590">
    <property type="entry name" value="Aldehyde_DH_dom"/>
</dbReference>
<dbReference type="Gene3D" id="3.40.605.10">
    <property type="entry name" value="Aldehyde Dehydrogenase, Chain A, domain 1"/>
    <property type="match status" value="1"/>
</dbReference>
<proteinExistence type="inferred from homology"/>
<evidence type="ECO:0000256" key="1">
    <source>
        <dbReference type="ARBA" id="ARBA00009986"/>
    </source>
</evidence>
<protein>
    <recommendedName>
        <fullName evidence="4">Aldehyde dehydrogenase</fullName>
    </recommendedName>
</protein>
<dbReference type="Pfam" id="PF00171">
    <property type="entry name" value="Aldedh"/>
    <property type="match status" value="1"/>
</dbReference>
<dbReference type="EMBL" id="ADLE01000011">
    <property type="protein sequence ID" value="EJZ63952.1"/>
    <property type="molecule type" value="Genomic_DNA"/>
</dbReference>
<dbReference type="FunFam" id="3.40.309.10:FF:000003">
    <property type="entry name" value="Aldehyde dehydrogenase"/>
    <property type="match status" value="1"/>
</dbReference>